<feature type="compositionally biased region" description="Basic and acidic residues" evidence="6">
    <location>
        <begin position="61"/>
        <end position="70"/>
    </location>
</feature>
<dbReference type="Gene3D" id="3.30.70.330">
    <property type="match status" value="1"/>
</dbReference>
<gene>
    <name evidence="8" type="ORF">RO3G_13352</name>
</gene>
<dbReference type="GO" id="GO:0003676">
    <property type="term" value="F:nucleic acid binding"/>
    <property type="evidence" value="ECO:0007669"/>
    <property type="project" value="InterPro"/>
</dbReference>
<dbReference type="InterPro" id="IPR012677">
    <property type="entry name" value="Nucleotide-bd_a/b_plait_sf"/>
</dbReference>
<dbReference type="SMART" id="SM00271">
    <property type="entry name" value="DnaJ"/>
    <property type="match status" value="1"/>
</dbReference>
<dbReference type="GeneID" id="93620317"/>
<dbReference type="EMBL" id="CH476743">
    <property type="protein sequence ID" value="EIE88641.1"/>
    <property type="molecule type" value="Genomic_DNA"/>
</dbReference>
<evidence type="ECO:0000313" key="9">
    <source>
        <dbReference type="Proteomes" id="UP000009138"/>
    </source>
</evidence>
<dbReference type="InParanoid" id="I1CJL1"/>
<keyword evidence="4" id="KW-0143">Chaperone</keyword>
<dbReference type="CDD" id="cd06257">
    <property type="entry name" value="DnaJ"/>
    <property type="match status" value="1"/>
</dbReference>
<evidence type="ECO:0000256" key="4">
    <source>
        <dbReference type="ARBA" id="ARBA00023186"/>
    </source>
</evidence>
<keyword evidence="5" id="KW-0539">Nucleus</keyword>
<dbReference type="Proteomes" id="UP000009138">
    <property type="component" value="Unassembled WGS sequence"/>
</dbReference>
<protein>
    <recommendedName>
        <fullName evidence="7">J domain-containing protein</fullName>
    </recommendedName>
</protein>
<dbReference type="VEuPathDB" id="FungiDB:RO3G_13352"/>
<evidence type="ECO:0000256" key="1">
    <source>
        <dbReference type="ARBA" id="ARBA00004123"/>
    </source>
</evidence>
<evidence type="ECO:0000256" key="5">
    <source>
        <dbReference type="ARBA" id="ARBA00023242"/>
    </source>
</evidence>
<dbReference type="InterPro" id="IPR035979">
    <property type="entry name" value="RBD_domain_sf"/>
</dbReference>
<dbReference type="OrthoDB" id="376357at2759"/>
<dbReference type="InterPro" id="IPR052094">
    <property type="entry name" value="Pre-mRNA-splicing_ERAD"/>
</dbReference>
<sequence>MENKDLDYYALLEVEITSTSKEIERAYRKKALKVHPDKNPSPDAAALFHTLTQAYETLTDVQKRKDYDQKHRARQERLKKKNEMDSKRRNAQEELERRENEAKKARNDENQAKAEYEAHLARLREEGAKRRQEDWNKLPEPTELDCALKFKWKRKKYDFSEQDLQQMLSPLASIDTVALSQKKKGSALVVFKTVVDAYGIIMKKDFHPTLTQFENIDWAAGKVPNLVERMQRAEEMKKQARAAYFNTNDRQTTASGKPLFATSSSHSFFKPSNIPSGKV</sequence>
<evidence type="ECO:0000256" key="2">
    <source>
        <dbReference type="ARBA" id="ARBA00004496"/>
    </source>
</evidence>
<dbReference type="SUPFAM" id="SSF54928">
    <property type="entry name" value="RNA-binding domain, RBD"/>
    <property type="match status" value="1"/>
</dbReference>
<reference evidence="8 9" key="1">
    <citation type="journal article" date="2009" name="PLoS Genet.">
        <title>Genomic analysis of the basal lineage fungus Rhizopus oryzae reveals a whole-genome duplication.</title>
        <authorList>
            <person name="Ma L.-J."/>
            <person name="Ibrahim A.S."/>
            <person name="Skory C."/>
            <person name="Grabherr M.G."/>
            <person name="Burger G."/>
            <person name="Butler M."/>
            <person name="Elias M."/>
            <person name="Idnurm A."/>
            <person name="Lang B.F."/>
            <person name="Sone T."/>
            <person name="Abe A."/>
            <person name="Calvo S.E."/>
            <person name="Corrochano L.M."/>
            <person name="Engels R."/>
            <person name="Fu J."/>
            <person name="Hansberg W."/>
            <person name="Kim J.-M."/>
            <person name="Kodira C.D."/>
            <person name="Koehrsen M.J."/>
            <person name="Liu B."/>
            <person name="Miranda-Saavedra D."/>
            <person name="O'Leary S."/>
            <person name="Ortiz-Castellanos L."/>
            <person name="Poulter R."/>
            <person name="Rodriguez-Romero J."/>
            <person name="Ruiz-Herrera J."/>
            <person name="Shen Y.-Q."/>
            <person name="Zeng Q."/>
            <person name="Galagan J."/>
            <person name="Birren B.W."/>
            <person name="Cuomo C.A."/>
            <person name="Wickes B.L."/>
        </authorList>
    </citation>
    <scope>NUCLEOTIDE SEQUENCE [LARGE SCALE GENOMIC DNA]</scope>
    <source>
        <strain evidence="9">RA 99-880 / ATCC MYA-4621 / FGSC 9543 / NRRL 43880</strain>
    </source>
</reference>
<dbReference type="OMA" id="NPLHFQW"/>
<dbReference type="PROSITE" id="PS50076">
    <property type="entry name" value="DNAJ_2"/>
    <property type="match status" value="1"/>
</dbReference>
<dbReference type="PANTHER" id="PTHR44313">
    <property type="entry name" value="DNAJ HOMOLOG SUBFAMILY C MEMBER 17"/>
    <property type="match status" value="1"/>
</dbReference>
<feature type="domain" description="J" evidence="7">
    <location>
        <begin position="7"/>
        <end position="71"/>
    </location>
</feature>
<dbReference type="eggNOG" id="KOG0691">
    <property type="taxonomic scope" value="Eukaryota"/>
</dbReference>
<dbReference type="FunCoup" id="I1CJL1">
    <property type="interactions" value="387"/>
</dbReference>
<keyword evidence="9" id="KW-1185">Reference proteome</keyword>
<dbReference type="Gene3D" id="1.10.287.110">
    <property type="entry name" value="DnaJ domain"/>
    <property type="match status" value="1"/>
</dbReference>
<dbReference type="InterPro" id="IPR001623">
    <property type="entry name" value="DnaJ_domain"/>
</dbReference>
<evidence type="ECO:0000256" key="3">
    <source>
        <dbReference type="ARBA" id="ARBA00022490"/>
    </source>
</evidence>
<feature type="region of interest" description="Disordered" evidence="6">
    <location>
        <begin position="59"/>
        <end position="113"/>
    </location>
</feature>
<keyword evidence="3" id="KW-0963">Cytoplasm</keyword>
<organism evidence="8 9">
    <name type="scientific">Rhizopus delemar (strain RA 99-880 / ATCC MYA-4621 / FGSC 9543 / NRRL 43880)</name>
    <name type="common">Mucormycosis agent</name>
    <name type="synonym">Rhizopus arrhizus var. delemar</name>
    <dbReference type="NCBI Taxonomy" id="246409"/>
    <lineage>
        <taxon>Eukaryota</taxon>
        <taxon>Fungi</taxon>
        <taxon>Fungi incertae sedis</taxon>
        <taxon>Mucoromycota</taxon>
        <taxon>Mucoromycotina</taxon>
        <taxon>Mucoromycetes</taxon>
        <taxon>Mucorales</taxon>
        <taxon>Mucorineae</taxon>
        <taxon>Rhizopodaceae</taxon>
        <taxon>Rhizopus</taxon>
    </lineage>
</organism>
<dbReference type="RefSeq" id="XP_067524037.1">
    <property type="nucleotide sequence ID" value="XM_067667936.1"/>
</dbReference>
<feature type="compositionally biased region" description="Basic residues" evidence="6">
    <location>
        <begin position="71"/>
        <end position="80"/>
    </location>
</feature>
<dbReference type="InterPro" id="IPR018253">
    <property type="entry name" value="DnaJ_domain_CS"/>
</dbReference>
<name>I1CJL1_RHIO9</name>
<dbReference type="CDD" id="cd12429">
    <property type="entry name" value="RRM_DNAJC17"/>
    <property type="match status" value="1"/>
</dbReference>
<comment type="subcellular location">
    <subcellularLocation>
        <location evidence="2">Cytoplasm</location>
    </subcellularLocation>
    <subcellularLocation>
        <location evidence="1">Nucleus</location>
    </subcellularLocation>
</comment>
<dbReference type="InterPro" id="IPR034254">
    <property type="entry name" value="DNAJC17_RRM"/>
</dbReference>
<dbReference type="SUPFAM" id="SSF46565">
    <property type="entry name" value="Chaperone J-domain"/>
    <property type="match status" value="1"/>
</dbReference>
<dbReference type="PROSITE" id="PS00636">
    <property type="entry name" value="DNAJ_1"/>
    <property type="match status" value="1"/>
</dbReference>
<dbReference type="PANTHER" id="PTHR44313:SF1">
    <property type="entry name" value="DNAJ HOMOLOG SUBFAMILY C MEMBER 17"/>
    <property type="match status" value="1"/>
</dbReference>
<dbReference type="GO" id="GO:0005737">
    <property type="term" value="C:cytoplasm"/>
    <property type="evidence" value="ECO:0007669"/>
    <property type="project" value="UniProtKB-SubCell"/>
</dbReference>
<proteinExistence type="predicted"/>
<dbReference type="STRING" id="246409.I1CJL1"/>
<evidence type="ECO:0000313" key="8">
    <source>
        <dbReference type="EMBL" id="EIE88641.1"/>
    </source>
</evidence>
<evidence type="ECO:0000259" key="7">
    <source>
        <dbReference type="PROSITE" id="PS50076"/>
    </source>
</evidence>
<feature type="compositionally biased region" description="Basic and acidic residues" evidence="6">
    <location>
        <begin position="81"/>
        <end position="113"/>
    </location>
</feature>
<dbReference type="PRINTS" id="PR00625">
    <property type="entry name" value="JDOMAIN"/>
</dbReference>
<dbReference type="AlphaFoldDB" id="I1CJL1"/>
<dbReference type="InterPro" id="IPR036869">
    <property type="entry name" value="J_dom_sf"/>
</dbReference>
<evidence type="ECO:0000256" key="6">
    <source>
        <dbReference type="SAM" id="MobiDB-lite"/>
    </source>
</evidence>
<dbReference type="GO" id="GO:0000390">
    <property type="term" value="P:spliceosomal complex disassembly"/>
    <property type="evidence" value="ECO:0007669"/>
    <property type="project" value="TreeGrafter"/>
</dbReference>
<dbReference type="GO" id="GO:0005681">
    <property type="term" value="C:spliceosomal complex"/>
    <property type="evidence" value="ECO:0007669"/>
    <property type="project" value="TreeGrafter"/>
</dbReference>
<dbReference type="Pfam" id="PF00226">
    <property type="entry name" value="DnaJ"/>
    <property type="match status" value="1"/>
</dbReference>
<accession>I1CJL1</accession>